<proteinExistence type="inferred from homology"/>
<dbReference type="SUPFAM" id="SSF55347">
    <property type="entry name" value="Glyceraldehyde-3-phosphate dehydrogenase-like, C-terminal domain"/>
    <property type="match status" value="1"/>
</dbReference>
<comment type="caution">
    <text evidence="6">The sequence shown here is derived from an EMBL/GenBank/DDBJ whole genome shotgun (WGS) entry which is preliminary data.</text>
</comment>
<evidence type="ECO:0000256" key="2">
    <source>
        <dbReference type="ARBA" id="ARBA00023002"/>
    </source>
</evidence>
<dbReference type="Gene3D" id="3.40.50.720">
    <property type="entry name" value="NAD(P)-binding Rossmann-like Domain"/>
    <property type="match status" value="1"/>
</dbReference>
<dbReference type="Proteomes" id="UP000225548">
    <property type="component" value="Unassembled WGS sequence"/>
</dbReference>
<dbReference type="GO" id="GO:0000166">
    <property type="term" value="F:nucleotide binding"/>
    <property type="evidence" value="ECO:0007669"/>
    <property type="project" value="InterPro"/>
</dbReference>
<keyword evidence="3" id="KW-0520">NAD</keyword>
<feature type="domain" description="GFO/IDH/MocA-like oxidoreductase" evidence="5">
    <location>
        <begin position="152"/>
        <end position="266"/>
    </location>
</feature>
<dbReference type="GO" id="GO:0016491">
    <property type="term" value="F:oxidoreductase activity"/>
    <property type="evidence" value="ECO:0007669"/>
    <property type="project" value="UniProtKB-KW"/>
</dbReference>
<evidence type="ECO:0000313" key="7">
    <source>
        <dbReference type="Proteomes" id="UP000225548"/>
    </source>
</evidence>
<evidence type="ECO:0000259" key="4">
    <source>
        <dbReference type="Pfam" id="PF01408"/>
    </source>
</evidence>
<dbReference type="InterPro" id="IPR055170">
    <property type="entry name" value="GFO_IDH_MocA-like_dom"/>
</dbReference>
<evidence type="ECO:0000256" key="3">
    <source>
        <dbReference type="ARBA" id="ARBA00023027"/>
    </source>
</evidence>
<dbReference type="Gene3D" id="3.30.360.10">
    <property type="entry name" value="Dihydrodipicolinate Reductase, domain 2"/>
    <property type="match status" value="1"/>
</dbReference>
<dbReference type="SUPFAM" id="SSF51735">
    <property type="entry name" value="NAD(P)-binding Rossmann-fold domains"/>
    <property type="match status" value="1"/>
</dbReference>
<keyword evidence="2" id="KW-0560">Oxidoreductase</keyword>
<dbReference type="InterPro" id="IPR000683">
    <property type="entry name" value="Gfo/Idh/MocA-like_OxRdtase_N"/>
</dbReference>
<dbReference type="PANTHER" id="PTHR22604:SF105">
    <property type="entry name" value="TRANS-1,2-DIHYDROBENZENE-1,2-DIOL DEHYDROGENASE"/>
    <property type="match status" value="1"/>
</dbReference>
<reference evidence="6 7" key="1">
    <citation type="submission" date="2017-10" db="EMBL/GenBank/DDBJ databases">
        <title>Sequencing the genomes of 1000 actinobacteria strains.</title>
        <authorList>
            <person name="Klenk H.-P."/>
        </authorList>
    </citation>
    <scope>NUCLEOTIDE SEQUENCE [LARGE SCALE GENOMIC DNA]</scope>
    <source>
        <strain evidence="6 7">DSM 18966</strain>
    </source>
</reference>
<accession>A0A2A9E8K3</accession>
<evidence type="ECO:0000259" key="5">
    <source>
        <dbReference type="Pfam" id="PF22725"/>
    </source>
</evidence>
<organism evidence="6 7">
    <name type="scientific">Sanguibacter antarcticus</name>
    <dbReference type="NCBI Taxonomy" id="372484"/>
    <lineage>
        <taxon>Bacteria</taxon>
        <taxon>Bacillati</taxon>
        <taxon>Actinomycetota</taxon>
        <taxon>Actinomycetes</taxon>
        <taxon>Micrococcales</taxon>
        <taxon>Sanguibacteraceae</taxon>
        <taxon>Sanguibacter</taxon>
    </lineage>
</organism>
<protein>
    <submittedName>
        <fullName evidence="6">Putative dehydrogenase</fullName>
    </submittedName>
</protein>
<feature type="domain" description="Gfo/Idh/MocA-like oxidoreductase N-terminal" evidence="4">
    <location>
        <begin position="24"/>
        <end position="141"/>
    </location>
</feature>
<keyword evidence="7" id="KW-1185">Reference proteome</keyword>
<dbReference type="Pfam" id="PF22725">
    <property type="entry name" value="GFO_IDH_MocA_C3"/>
    <property type="match status" value="1"/>
</dbReference>
<dbReference type="Pfam" id="PF01408">
    <property type="entry name" value="GFO_IDH_MocA"/>
    <property type="match status" value="1"/>
</dbReference>
<evidence type="ECO:0000313" key="6">
    <source>
        <dbReference type="EMBL" id="PFG35204.1"/>
    </source>
</evidence>
<dbReference type="RefSeq" id="WP_211281840.1">
    <property type="nucleotide sequence ID" value="NZ_PDJG01000001.1"/>
</dbReference>
<gene>
    <name evidence="6" type="ORF">ATL42_3142</name>
</gene>
<comment type="similarity">
    <text evidence="1">Belongs to the Gfo/Idh/MocA family.</text>
</comment>
<name>A0A2A9E8K3_9MICO</name>
<dbReference type="InterPro" id="IPR036291">
    <property type="entry name" value="NAD(P)-bd_dom_sf"/>
</dbReference>
<evidence type="ECO:0000256" key="1">
    <source>
        <dbReference type="ARBA" id="ARBA00010928"/>
    </source>
</evidence>
<dbReference type="AlphaFoldDB" id="A0A2A9E8K3"/>
<dbReference type="InterPro" id="IPR050984">
    <property type="entry name" value="Gfo/Idh/MocA_domain"/>
</dbReference>
<dbReference type="EMBL" id="PDJG01000001">
    <property type="protein sequence ID" value="PFG35204.1"/>
    <property type="molecule type" value="Genomic_DNA"/>
</dbReference>
<sequence>MTAQAGATTMLTGAVADPMEAPALRWGVLGAGYIGGSFADAVTRYTAGTVIAAGSRDVAKAVRFAAEHGIERAYGSYEELVTDPDVDVVYVATPHSHHRQHARLAIGAGKHVLVEKAFTRNASEARQVVDAARGAGVFCMEAMMTRHLPHVAALRDVVARGDIGEVRELRAGFDISGPFDAEHRMYRPELAGGVLLDLGIYPLSFAVDLLGLPDEVRATGLLAPTGVDVHDAIVLRYGNEALASLSTTVRAASPSVATIIGSEGRIDVVERYFEPTTFTVTSASGTVEEYDGRPRDADGQLVGEGKQFEAAEVARCIAEGLTESPRMTLDETVALMEIMDDVRAQIGVVYPDE</sequence>
<dbReference type="PANTHER" id="PTHR22604">
    <property type="entry name" value="OXIDOREDUCTASES"/>
    <property type="match status" value="1"/>
</dbReference>